<feature type="compositionally biased region" description="Polar residues" evidence="1">
    <location>
        <begin position="1"/>
        <end position="24"/>
    </location>
</feature>
<dbReference type="CDD" id="cd14688">
    <property type="entry name" value="bZIP_YAP"/>
    <property type="match status" value="1"/>
</dbReference>
<dbReference type="InterPro" id="IPR004827">
    <property type="entry name" value="bZIP"/>
</dbReference>
<reference evidence="3 4" key="1">
    <citation type="journal article" date="2024" name="IMA Fungus">
        <title>IMA Genome - F19 : A genome assembly and annotation guide to empower mycologists, including annotated draft genome sequences of Ceratocystis pirilliformis, Diaporthe australafricana, Fusarium ophioides, Paecilomyces lecythidis, and Sporothrix stenoceras.</title>
        <authorList>
            <person name="Aylward J."/>
            <person name="Wilson A.M."/>
            <person name="Visagie C.M."/>
            <person name="Spraker J."/>
            <person name="Barnes I."/>
            <person name="Buitendag C."/>
            <person name="Ceriani C."/>
            <person name="Del Mar Angel L."/>
            <person name="du Plessis D."/>
            <person name="Fuchs T."/>
            <person name="Gasser K."/>
            <person name="Kramer D."/>
            <person name="Li W."/>
            <person name="Munsamy K."/>
            <person name="Piso A."/>
            <person name="Price J.L."/>
            <person name="Sonnekus B."/>
            <person name="Thomas C."/>
            <person name="van der Nest A."/>
            <person name="van Dijk A."/>
            <person name="van Heerden A."/>
            <person name="van Vuuren N."/>
            <person name="Yilmaz N."/>
            <person name="Duong T.A."/>
            <person name="van der Merwe N.A."/>
            <person name="Wingfield M.J."/>
            <person name="Wingfield B.D."/>
        </authorList>
    </citation>
    <scope>NUCLEOTIDE SEQUENCE [LARGE SCALE GENOMIC DNA]</scope>
    <source>
        <strain evidence="3 4">CMW 12675</strain>
    </source>
</reference>
<accession>A0ABR3ZG43</accession>
<proteinExistence type="predicted"/>
<feature type="compositionally biased region" description="Basic and acidic residues" evidence="1">
    <location>
        <begin position="99"/>
        <end position="108"/>
    </location>
</feature>
<name>A0ABR3ZG43_9PEZI</name>
<protein>
    <recommendedName>
        <fullName evidence="2">BZIP domain-containing protein</fullName>
    </recommendedName>
</protein>
<feature type="region of interest" description="Disordered" evidence="1">
    <location>
        <begin position="1"/>
        <end position="117"/>
    </location>
</feature>
<dbReference type="InterPro" id="IPR052635">
    <property type="entry name" value="Sec_Metab_Biosynth_Reg"/>
</dbReference>
<sequence length="304" mass="33231">MSSLSGSQRPASPPFSTAVHSSSAFCPEARPDEDWTKESDLATRRRLQNRIAQRNYRKRKREEKLETDRRNSGEAQDGHSLEQAENRPRRRSKHTRTPSQRDDRDNLGHPDGVLPGLASTFAASSRTRYPSPPGNISSNINWTATNYETPMPTVSASTFLPAPSSYLPHGNISFSQANHSAYNATPGLAGQSAFFGHTSPESTMHTHSPPPPGTSEHLLSPNLANSSPSPTHQYATLSGSSQVGSPPVYDSNVEYSYDMGSSVSSQYRPQYHGQNYNSSYGMASVPLACVPRGPSNFYTPPDMM</sequence>
<evidence type="ECO:0000259" key="2">
    <source>
        <dbReference type="PROSITE" id="PS00036"/>
    </source>
</evidence>
<gene>
    <name evidence="3" type="ORF">Cpir12675_001339</name>
</gene>
<feature type="compositionally biased region" description="Basic and acidic residues" evidence="1">
    <location>
        <begin position="29"/>
        <end position="43"/>
    </location>
</feature>
<feature type="domain" description="BZIP" evidence="2">
    <location>
        <begin position="44"/>
        <end position="59"/>
    </location>
</feature>
<feature type="compositionally biased region" description="Polar residues" evidence="1">
    <location>
        <begin position="231"/>
        <end position="244"/>
    </location>
</feature>
<evidence type="ECO:0000313" key="3">
    <source>
        <dbReference type="EMBL" id="KAL1899661.1"/>
    </source>
</evidence>
<dbReference type="PROSITE" id="PS00036">
    <property type="entry name" value="BZIP_BASIC"/>
    <property type="match status" value="1"/>
</dbReference>
<feature type="compositionally biased region" description="Low complexity" evidence="1">
    <location>
        <begin position="218"/>
        <end position="230"/>
    </location>
</feature>
<feature type="region of interest" description="Disordered" evidence="1">
    <location>
        <begin position="192"/>
        <end position="246"/>
    </location>
</feature>
<keyword evidence="4" id="KW-1185">Reference proteome</keyword>
<feature type="compositionally biased region" description="Basic and acidic residues" evidence="1">
    <location>
        <begin position="62"/>
        <end position="87"/>
    </location>
</feature>
<evidence type="ECO:0000313" key="4">
    <source>
        <dbReference type="Proteomes" id="UP001583280"/>
    </source>
</evidence>
<dbReference type="Proteomes" id="UP001583280">
    <property type="component" value="Unassembled WGS sequence"/>
</dbReference>
<dbReference type="PANTHER" id="PTHR39607">
    <property type="entry name" value="XANTHOCILLIN BIOSYNTHESIS CLUSTER TRANSCRIPTION FACTOR XANC-RELATED"/>
    <property type="match status" value="1"/>
</dbReference>
<dbReference type="PANTHER" id="PTHR39607:SF3">
    <property type="entry name" value="BZIP DOMAIN-CONTAINING PROTEIN"/>
    <property type="match status" value="1"/>
</dbReference>
<dbReference type="EMBL" id="JAWDJO010000020">
    <property type="protein sequence ID" value="KAL1899661.1"/>
    <property type="molecule type" value="Genomic_DNA"/>
</dbReference>
<organism evidence="3 4">
    <name type="scientific">Ceratocystis pirilliformis</name>
    <dbReference type="NCBI Taxonomy" id="259994"/>
    <lineage>
        <taxon>Eukaryota</taxon>
        <taxon>Fungi</taxon>
        <taxon>Dikarya</taxon>
        <taxon>Ascomycota</taxon>
        <taxon>Pezizomycotina</taxon>
        <taxon>Sordariomycetes</taxon>
        <taxon>Hypocreomycetidae</taxon>
        <taxon>Microascales</taxon>
        <taxon>Ceratocystidaceae</taxon>
        <taxon>Ceratocystis</taxon>
    </lineage>
</organism>
<comment type="caution">
    <text evidence="3">The sequence shown here is derived from an EMBL/GenBank/DDBJ whole genome shotgun (WGS) entry which is preliminary data.</text>
</comment>
<evidence type="ECO:0000256" key="1">
    <source>
        <dbReference type="SAM" id="MobiDB-lite"/>
    </source>
</evidence>